<keyword evidence="1 2" id="KW-0193">Cuticle</keyword>
<evidence type="ECO:0000256" key="3">
    <source>
        <dbReference type="SAM" id="MobiDB-lite"/>
    </source>
</evidence>
<dbReference type="PROSITE" id="PS51155">
    <property type="entry name" value="CHIT_BIND_RR_2"/>
    <property type="match status" value="1"/>
</dbReference>
<sequence>MLCAPIVNSLPQYSVEAQIIGSQQQFSQAQPQAFTDAPDANIVSFSPERTRVRPAGAALPRSQSRYPAVPQPQPVRPEVPEQYFVPQQPAQVPQAVPQQQIQQQYVAPPSQLQPQAHPQPQIREHSRQQYTSVPTEEDSRHPHPPTTPIPILRLDKSQSLDGSYKQSWESGNNIVVEETGSWKNVGPNDEKTLVQQGSYSYQTPDGTVINTSYTADENGFKVEGAHLPTAAPIPDEIQKGLDQIYEGIRLQQEQEARDIKEGKAKPRIYDNETGLPIEDSEPNYQQNQVQQRVSPAVSQRRQYQYQPAVQQPSVQQPVQPVQQYQQYQQVPDQTQLFQRQQYHQ</sequence>
<feature type="region of interest" description="Disordered" evidence="3">
    <location>
        <begin position="45"/>
        <end position="78"/>
    </location>
</feature>
<dbReference type="PANTHER" id="PTHR10380">
    <property type="entry name" value="CUTICLE PROTEIN"/>
    <property type="match status" value="1"/>
</dbReference>
<organism evidence="4 5">
    <name type="scientific">Parthenolecanium corni</name>
    <dbReference type="NCBI Taxonomy" id="536013"/>
    <lineage>
        <taxon>Eukaryota</taxon>
        <taxon>Metazoa</taxon>
        <taxon>Ecdysozoa</taxon>
        <taxon>Arthropoda</taxon>
        <taxon>Hexapoda</taxon>
        <taxon>Insecta</taxon>
        <taxon>Pterygota</taxon>
        <taxon>Neoptera</taxon>
        <taxon>Paraneoptera</taxon>
        <taxon>Hemiptera</taxon>
        <taxon>Sternorrhyncha</taxon>
        <taxon>Coccoidea</taxon>
        <taxon>Coccidae</taxon>
        <taxon>Parthenolecanium</taxon>
    </lineage>
</organism>
<dbReference type="GO" id="GO:0008010">
    <property type="term" value="F:structural constituent of chitin-based larval cuticle"/>
    <property type="evidence" value="ECO:0007669"/>
    <property type="project" value="TreeGrafter"/>
</dbReference>
<comment type="caution">
    <text evidence="4">The sequence shown here is derived from an EMBL/GenBank/DDBJ whole genome shotgun (WGS) entry which is preliminary data.</text>
</comment>
<dbReference type="Pfam" id="PF00379">
    <property type="entry name" value="Chitin_bind_4"/>
    <property type="match status" value="1"/>
</dbReference>
<dbReference type="InterPro" id="IPR000618">
    <property type="entry name" value="Insect_cuticle"/>
</dbReference>
<evidence type="ECO:0000256" key="2">
    <source>
        <dbReference type="PROSITE-ProRule" id="PRU00497"/>
    </source>
</evidence>
<dbReference type="PROSITE" id="PS00233">
    <property type="entry name" value="CHIT_BIND_RR_1"/>
    <property type="match status" value="1"/>
</dbReference>
<dbReference type="GO" id="GO:0062129">
    <property type="term" value="C:chitin-based extracellular matrix"/>
    <property type="evidence" value="ECO:0007669"/>
    <property type="project" value="TreeGrafter"/>
</dbReference>
<accession>A0AAN9Y8N6</accession>
<dbReference type="Proteomes" id="UP001367676">
    <property type="component" value="Unassembled WGS sequence"/>
</dbReference>
<evidence type="ECO:0000256" key="1">
    <source>
        <dbReference type="ARBA" id="ARBA00022460"/>
    </source>
</evidence>
<evidence type="ECO:0000313" key="5">
    <source>
        <dbReference type="Proteomes" id="UP001367676"/>
    </source>
</evidence>
<feature type="compositionally biased region" description="Polar residues" evidence="3">
    <location>
        <begin position="282"/>
        <end position="301"/>
    </location>
</feature>
<feature type="region of interest" description="Disordered" evidence="3">
    <location>
        <begin position="109"/>
        <end position="151"/>
    </location>
</feature>
<protein>
    <submittedName>
        <fullName evidence="4">Uncharacterized protein</fullName>
    </submittedName>
</protein>
<reference evidence="4 5" key="1">
    <citation type="submission" date="2024-03" db="EMBL/GenBank/DDBJ databases">
        <title>Adaptation during the transition from Ophiocordyceps entomopathogen to insect associate is accompanied by gene loss and intensified selection.</title>
        <authorList>
            <person name="Ward C.M."/>
            <person name="Onetto C.A."/>
            <person name="Borneman A.R."/>
        </authorList>
    </citation>
    <scope>NUCLEOTIDE SEQUENCE [LARGE SCALE GENOMIC DNA]</scope>
    <source>
        <strain evidence="4">AWRI1</strain>
        <tissue evidence="4">Single Adult Female</tissue>
    </source>
</reference>
<dbReference type="InterPro" id="IPR031311">
    <property type="entry name" value="CHIT_BIND_RR_consensus"/>
</dbReference>
<dbReference type="EMBL" id="JBBCAQ010000010">
    <property type="protein sequence ID" value="KAK7601580.1"/>
    <property type="molecule type" value="Genomic_DNA"/>
</dbReference>
<proteinExistence type="predicted"/>
<keyword evidence="5" id="KW-1185">Reference proteome</keyword>
<feature type="compositionally biased region" description="Basic and acidic residues" evidence="3">
    <location>
        <begin position="255"/>
        <end position="270"/>
    </location>
</feature>
<feature type="region of interest" description="Disordered" evidence="3">
    <location>
        <begin position="255"/>
        <end position="327"/>
    </location>
</feature>
<dbReference type="InterPro" id="IPR050468">
    <property type="entry name" value="Cuticle_Struct_Prot"/>
</dbReference>
<name>A0AAN9Y8N6_9HEMI</name>
<evidence type="ECO:0000313" key="4">
    <source>
        <dbReference type="EMBL" id="KAK7601580.1"/>
    </source>
</evidence>
<feature type="compositionally biased region" description="Low complexity" evidence="3">
    <location>
        <begin position="302"/>
        <end position="327"/>
    </location>
</feature>
<dbReference type="AlphaFoldDB" id="A0AAN9Y8N6"/>
<dbReference type="PANTHER" id="PTHR10380:SF109">
    <property type="entry name" value="CUTICULAR PROTEIN 49AH"/>
    <property type="match status" value="1"/>
</dbReference>
<gene>
    <name evidence="4" type="ORF">V9T40_009021</name>
</gene>